<name>A0AAV4FPF4_9GAST</name>
<evidence type="ECO:0000313" key="2">
    <source>
        <dbReference type="EMBL" id="GFR74989.1"/>
    </source>
</evidence>
<sequence>MRRCVHMKTVCSHWFGEARSGSTISELHQSASVTVFGQPYYPPPSPSSPCQSLPPYIISVNTIKNARYTASVKPQSLAAALTYSLSAPPSSLSSHTHTRGAAPMVAWTDKSQRARVKDKERGGGEWGRDRKKKDLDLIRDIAENRDEWRTFIVEIRRGAAEIVRSDDLTSKRLW</sequence>
<comment type="caution">
    <text evidence="2">The sequence shown here is derived from an EMBL/GenBank/DDBJ whole genome shotgun (WGS) entry which is preliminary data.</text>
</comment>
<proteinExistence type="predicted"/>
<gene>
    <name evidence="2" type="ORF">ElyMa_005767100</name>
</gene>
<feature type="compositionally biased region" description="Basic and acidic residues" evidence="1">
    <location>
        <begin position="110"/>
        <end position="129"/>
    </location>
</feature>
<evidence type="ECO:0000256" key="1">
    <source>
        <dbReference type="SAM" id="MobiDB-lite"/>
    </source>
</evidence>
<organism evidence="2 3">
    <name type="scientific">Elysia marginata</name>
    <dbReference type="NCBI Taxonomy" id="1093978"/>
    <lineage>
        <taxon>Eukaryota</taxon>
        <taxon>Metazoa</taxon>
        <taxon>Spiralia</taxon>
        <taxon>Lophotrochozoa</taxon>
        <taxon>Mollusca</taxon>
        <taxon>Gastropoda</taxon>
        <taxon>Heterobranchia</taxon>
        <taxon>Euthyneura</taxon>
        <taxon>Panpulmonata</taxon>
        <taxon>Sacoglossa</taxon>
        <taxon>Placobranchoidea</taxon>
        <taxon>Plakobranchidae</taxon>
        <taxon>Elysia</taxon>
    </lineage>
</organism>
<accession>A0AAV4FPF4</accession>
<dbReference type="EMBL" id="BMAT01011561">
    <property type="protein sequence ID" value="GFR74989.1"/>
    <property type="molecule type" value="Genomic_DNA"/>
</dbReference>
<reference evidence="2 3" key="1">
    <citation type="journal article" date="2021" name="Elife">
        <title>Chloroplast acquisition without the gene transfer in kleptoplastic sea slugs, Plakobranchus ocellatus.</title>
        <authorList>
            <person name="Maeda T."/>
            <person name="Takahashi S."/>
            <person name="Yoshida T."/>
            <person name="Shimamura S."/>
            <person name="Takaki Y."/>
            <person name="Nagai Y."/>
            <person name="Toyoda A."/>
            <person name="Suzuki Y."/>
            <person name="Arimoto A."/>
            <person name="Ishii H."/>
            <person name="Satoh N."/>
            <person name="Nishiyama T."/>
            <person name="Hasebe M."/>
            <person name="Maruyama T."/>
            <person name="Minagawa J."/>
            <person name="Obokata J."/>
            <person name="Shigenobu S."/>
        </authorList>
    </citation>
    <scope>NUCLEOTIDE SEQUENCE [LARGE SCALE GENOMIC DNA]</scope>
</reference>
<dbReference type="AlphaFoldDB" id="A0AAV4FPF4"/>
<protein>
    <submittedName>
        <fullName evidence="2">Uncharacterized protein</fullName>
    </submittedName>
</protein>
<dbReference type="Proteomes" id="UP000762676">
    <property type="component" value="Unassembled WGS sequence"/>
</dbReference>
<feature type="region of interest" description="Disordered" evidence="1">
    <location>
        <begin position="92"/>
        <end position="129"/>
    </location>
</feature>
<keyword evidence="3" id="KW-1185">Reference proteome</keyword>
<evidence type="ECO:0000313" key="3">
    <source>
        <dbReference type="Proteomes" id="UP000762676"/>
    </source>
</evidence>